<name>A0A418XWW5_9GAMM</name>
<feature type="signal peptide" evidence="2">
    <location>
        <begin position="1"/>
        <end position="19"/>
    </location>
</feature>
<dbReference type="EMBL" id="QYYA01000003">
    <property type="protein sequence ID" value="RJG17303.1"/>
    <property type="molecule type" value="Genomic_DNA"/>
</dbReference>
<dbReference type="Proteomes" id="UP000283734">
    <property type="component" value="Unassembled WGS sequence"/>
</dbReference>
<feature type="chain" id="PRO_5019453494" description="SbsA Ig-like domain-containing protein" evidence="2">
    <location>
        <begin position="20"/>
        <end position="1134"/>
    </location>
</feature>
<dbReference type="InterPro" id="IPR032812">
    <property type="entry name" value="SbsA_Ig"/>
</dbReference>
<dbReference type="RefSeq" id="WP_119918127.1">
    <property type="nucleotide sequence ID" value="NZ_QYYA01000003.1"/>
</dbReference>
<sequence>MTNRSQLRLSMLVPAVAAAITGCGGDNQPFVPPKPGNALIYTYPVEGMVDVPTASKALMVFSSKVSETAVMANCAGTAEAPVGGFCVTGPDGPVETASHTNIANDGHTIEFSMKALKPGTTYQVWLHREVSPSAENLDNSKPVFSFTTRQGNPIKSQPPAVIAFNQDKPEAFLDDTDVAAQFPIVDISPVRLTFSEPLFDDSVILGDSVQFIKISEDNSEEAVDVDMLAERHYITLQPLQDMLPDTRYEIRLSGEIIDLNGEALAPTTYTFIPRASKVSPETANPPVAQTLQTFPDMETPGYPGRSKITGGPTNQFTLESTALGINVANSLPNGLEAFLADPQAFGGVVTPVLARKGQQLQLTGIDPAKLGGEVHTDLSTGLITGTFLSNVTGYLMPNIYRPAGFQPDDERAPLYVYMDFDLALQTENLQGNATLNQNLMHVRAIGVATIENRALTLEVFRTLELDVLGGATKVAADFNLQARSDPDIAIDFNNYDAPRVTGTYPANHKVGVETNDNILLSFNEPLSPMGLDDIQLLDMSHGGTAVAIIIKRSGTTLTVSPQARLHPASEYQLTLPDSISDIHAHNPRYLSEGSASDDALGGTNTLTFTTADYTISANAGEDVPPMILGLHPGIGCALVNTSVPGYAGRCKGGKSDDELYLDFQYEIGRVIEASFSQPMDTDTMVLGTISQDGSACENGPICLAVDLDGSWQSISAALVTSNLKLQIFPDADTFVAGEEYRLVVNGDSSPKLYSHNTLGHLPLNTTPMEGIGKTSTHNSEGGSNIVIDFTAVAPFDTVYATVYTRPYSDFNGSGGWDEGEPQPCTQWNSDGSPVEESCSNFATADVLDTHGLITDASLTEGRDKIFATGALPMAFKPKQPLDLGLPDLGMEPQSDGSWCMPEPDDLGEEHCLNVVGDTMIPVEVNHQLILGTGLTINADAGLNFGNLLGDLDFLNIFDDFIISIPLKLNTRSVVLRTRPERPDAQSDVLPLNGYIVNLEGDQKPYFIVRLPAWLDVPDLDLVAALQEAILGEGNDILSFAQLNDFVDQYGATHTAKSLPIVAYLYGPISFQDDGRITLKVSNLNNITATLGIELLPGLLGASAGSADLLLPAEKVSLQVMNLPSRARKLPENAQ</sequence>
<evidence type="ECO:0000256" key="2">
    <source>
        <dbReference type="SAM" id="SignalP"/>
    </source>
</evidence>
<dbReference type="OrthoDB" id="6071721at2"/>
<evidence type="ECO:0000313" key="5">
    <source>
        <dbReference type="Proteomes" id="UP000283734"/>
    </source>
</evidence>
<organism evidence="4 5">
    <name type="scientific">Alcanivorax profundi</name>
    <dbReference type="NCBI Taxonomy" id="2338368"/>
    <lineage>
        <taxon>Bacteria</taxon>
        <taxon>Pseudomonadati</taxon>
        <taxon>Pseudomonadota</taxon>
        <taxon>Gammaproteobacteria</taxon>
        <taxon>Oceanospirillales</taxon>
        <taxon>Alcanivoracaceae</taxon>
        <taxon>Alcanivorax</taxon>
    </lineage>
</organism>
<dbReference type="PROSITE" id="PS51257">
    <property type="entry name" value="PROKAR_LIPOPROTEIN"/>
    <property type="match status" value="1"/>
</dbReference>
<reference evidence="4 5" key="1">
    <citation type="submission" date="2018-09" db="EMBL/GenBank/DDBJ databases">
        <title>Alcanivorax profundi sp. nov., isolated from 1000 m-depth seawater of the Mariana Trench.</title>
        <authorList>
            <person name="Liu J."/>
        </authorList>
    </citation>
    <scope>NUCLEOTIDE SEQUENCE [LARGE SCALE GENOMIC DNA]</scope>
    <source>
        <strain evidence="4 5">MTEO17</strain>
    </source>
</reference>
<gene>
    <name evidence="4" type="ORF">D4A39_11275</name>
</gene>
<feature type="domain" description="SbsA Ig-like" evidence="3">
    <location>
        <begin position="496"/>
        <end position="610"/>
    </location>
</feature>
<evidence type="ECO:0000256" key="1">
    <source>
        <dbReference type="ARBA" id="ARBA00022729"/>
    </source>
</evidence>
<dbReference type="Pfam" id="PF13205">
    <property type="entry name" value="Big_5"/>
    <property type="match status" value="2"/>
</dbReference>
<keyword evidence="5" id="KW-1185">Reference proteome</keyword>
<protein>
    <recommendedName>
        <fullName evidence="3">SbsA Ig-like domain-containing protein</fullName>
    </recommendedName>
</protein>
<comment type="caution">
    <text evidence="4">The sequence shown here is derived from an EMBL/GenBank/DDBJ whole genome shotgun (WGS) entry which is preliminary data.</text>
</comment>
<accession>A0A418XWW5</accession>
<evidence type="ECO:0000313" key="4">
    <source>
        <dbReference type="EMBL" id="RJG17303.1"/>
    </source>
</evidence>
<dbReference type="CDD" id="cd00063">
    <property type="entry name" value="FN3"/>
    <property type="match status" value="1"/>
</dbReference>
<keyword evidence="1 2" id="KW-0732">Signal</keyword>
<feature type="domain" description="SbsA Ig-like" evidence="3">
    <location>
        <begin position="40"/>
        <end position="148"/>
    </location>
</feature>
<evidence type="ECO:0000259" key="3">
    <source>
        <dbReference type="Pfam" id="PF13205"/>
    </source>
</evidence>
<dbReference type="InterPro" id="IPR003961">
    <property type="entry name" value="FN3_dom"/>
</dbReference>
<dbReference type="AlphaFoldDB" id="A0A418XWW5"/>
<proteinExistence type="predicted"/>